<accession>A0AAV7MI34</accession>
<comment type="caution">
    <text evidence="2">The sequence shown here is derived from an EMBL/GenBank/DDBJ whole genome shotgun (WGS) entry which is preliminary data.</text>
</comment>
<protein>
    <recommendedName>
        <fullName evidence="4">Cell death regulator Aven</fullName>
    </recommendedName>
</protein>
<dbReference type="PANTHER" id="PTHR16524">
    <property type="entry name" value="CELL DEATH REGULATOR AVEN"/>
    <property type="match status" value="1"/>
</dbReference>
<feature type="region of interest" description="Disordered" evidence="1">
    <location>
        <begin position="1"/>
        <end position="94"/>
    </location>
</feature>
<feature type="region of interest" description="Disordered" evidence="1">
    <location>
        <begin position="326"/>
        <end position="354"/>
    </location>
</feature>
<dbReference type="InterPro" id="IPR026187">
    <property type="entry name" value="Aven"/>
</dbReference>
<sequence>MERGGGGGRGRRGGGGRRRGGDRPPPPHAEGDAPRAGGGRRGGHRSRGWRGGPPRGGRGGPPPSDRGRVDQDDPENREEEGEDEESGGYGFSRRKIVTNWNRYEEAEKELQSESVEAQRGTDYSVLLSSAGDSFAQFRFADEKEWDTEQSGPKQISALHVDCQSLVLALQELPLYLRVNVEAELVQEETPLELPQMKPKVNEDSISTLPKFGIPLYAGAKPPPSTPVKEAAAHIVPVGRKGDLMESSDAGRENSSLLPQEAENLEKELDLLLSLEENVTDGKADTCKPAQDSLVPELILKMDPSCNEEVPLTPPAPLQAEVLEDNKVVSSAEQPTTTPKVTEEDLEDWLDSMIS</sequence>
<evidence type="ECO:0008006" key="4">
    <source>
        <dbReference type="Google" id="ProtNLM"/>
    </source>
</evidence>
<dbReference type="Proteomes" id="UP001066276">
    <property type="component" value="Chromosome 9"/>
</dbReference>
<proteinExistence type="predicted"/>
<dbReference type="EMBL" id="JANPWB010000013">
    <property type="protein sequence ID" value="KAJ1103440.1"/>
    <property type="molecule type" value="Genomic_DNA"/>
</dbReference>
<evidence type="ECO:0000313" key="3">
    <source>
        <dbReference type="Proteomes" id="UP001066276"/>
    </source>
</evidence>
<feature type="compositionally biased region" description="Basic residues" evidence="1">
    <location>
        <begin position="9"/>
        <end position="20"/>
    </location>
</feature>
<evidence type="ECO:0000313" key="2">
    <source>
        <dbReference type="EMBL" id="KAJ1103440.1"/>
    </source>
</evidence>
<organism evidence="2 3">
    <name type="scientific">Pleurodeles waltl</name>
    <name type="common">Iberian ribbed newt</name>
    <dbReference type="NCBI Taxonomy" id="8319"/>
    <lineage>
        <taxon>Eukaryota</taxon>
        <taxon>Metazoa</taxon>
        <taxon>Chordata</taxon>
        <taxon>Craniata</taxon>
        <taxon>Vertebrata</taxon>
        <taxon>Euteleostomi</taxon>
        <taxon>Amphibia</taxon>
        <taxon>Batrachia</taxon>
        <taxon>Caudata</taxon>
        <taxon>Salamandroidea</taxon>
        <taxon>Salamandridae</taxon>
        <taxon>Pleurodelinae</taxon>
        <taxon>Pleurodeles</taxon>
    </lineage>
</organism>
<keyword evidence="3" id="KW-1185">Reference proteome</keyword>
<dbReference type="AlphaFoldDB" id="A0AAV7MI34"/>
<feature type="compositionally biased region" description="Gly residues" evidence="1">
    <location>
        <begin position="49"/>
        <end position="59"/>
    </location>
</feature>
<name>A0AAV7MI34_PLEWA</name>
<dbReference type="PANTHER" id="PTHR16524:SF2">
    <property type="entry name" value="CELL DEATH REGULATOR AVEN"/>
    <property type="match status" value="1"/>
</dbReference>
<dbReference type="GO" id="GO:0010972">
    <property type="term" value="P:negative regulation of G2/M transition of mitotic cell cycle"/>
    <property type="evidence" value="ECO:0007669"/>
    <property type="project" value="TreeGrafter"/>
</dbReference>
<feature type="compositionally biased region" description="Polar residues" evidence="1">
    <location>
        <begin position="327"/>
        <end position="339"/>
    </location>
</feature>
<feature type="compositionally biased region" description="Acidic residues" evidence="1">
    <location>
        <begin position="343"/>
        <end position="354"/>
    </location>
</feature>
<gene>
    <name evidence="2" type="ORF">NDU88_000863</name>
</gene>
<feature type="compositionally biased region" description="Acidic residues" evidence="1">
    <location>
        <begin position="72"/>
        <end position="86"/>
    </location>
</feature>
<evidence type="ECO:0000256" key="1">
    <source>
        <dbReference type="SAM" id="MobiDB-lite"/>
    </source>
</evidence>
<reference evidence="2" key="1">
    <citation type="journal article" date="2022" name="bioRxiv">
        <title>Sequencing and chromosome-scale assembly of the giantPleurodeles waltlgenome.</title>
        <authorList>
            <person name="Brown T."/>
            <person name="Elewa A."/>
            <person name="Iarovenko S."/>
            <person name="Subramanian E."/>
            <person name="Araus A.J."/>
            <person name="Petzold A."/>
            <person name="Susuki M."/>
            <person name="Suzuki K.-i.T."/>
            <person name="Hayashi T."/>
            <person name="Toyoda A."/>
            <person name="Oliveira C."/>
            <person name="Osipova E."/>
            <person name="Leigh N.D."/>
            <person name="Simon A."/>
            <person name="Yun M.H."/>
        </authorList>
    </citation>
    <scope>NUCLEOTIDE SEQUENCE</scope>
    <source>
        <strain evidence="2">20211129_DDA</strain>
        <tissue evidence="2">Liver</tissue>
    </source>
</reference>